<sequence>MFHVGDLIIYSTHGLCEVVDICDKEFKNVSRTYYVMHPVDDPELTISIPIDIGNKNMQAIMEKKEAEGLLQSFQTPGIEWIDDSRERIKKYTSLVNTGDRTDITKVISTLMRKKQEIRENQKKMSVQDQKLLDQTQNIMFHELAASLNTSYDKISAKIKSMIKLSA</sequence>
<comment type="caution">
    <text evidence="2">The sequence shown here is derived from an EMBL/GenBank/DDBJ whole genome shotgun (WGS) entry which is preliminary data.</text>
</comment>
<dbReference type="InterPro" id="IPR052531">
    <property type="entry name" value="CarD-like_regulator"/>
</dbReference>
<dbReference type="InterPro" id="IPR042215">
    <property type="entry name" value="CarD-like_C"/>
</dbReference>
<dbReference type="Gene3D" id="1.20.58.1290">
    <property type="entry name" value="CarD-like, C-terminal domain"/>
    <property type="match status" value="1"/>
</dbReference>
<dbReference type="OrthoDB" id="9786074at2"/>
<dbReference type="EMBL" id="NPMS01000001">
    <property type="protein sequence ID" value="OZU89658.1"/>
    <property type="molecule type" value="Genomic_DNA"/>
</dbReference>
<feature type="domain" description="CarD-like/TRCF RNAP-interacting" evidence="1">
    <location>
        <begin position="1"/>
        <end position="111"/>
    </location>
</feature>
<dbReference type="Pfam" id="PF02559">
    <property type="entry name" value="CarD_TRCF_RID"/>
    <property type="match status" value="1"/>
</dbReference>
<dbReference type="Pfam" id="PF21095">
    <property type="entry name" value="CarD_C"/>
    <property type="match status" value="1"/>
</dbReference>
<protein>
    <submittedName>
        <fullName evidence="2">CarD family transcriptional regulator</fullName>
    </submittedName>
</protein>
<dbReference type="SUPFAM" id="SSF141259">
    <property type="entry name" value="CarD-like"/>
    <property type="match status" value="1"/>
</dbReference>
<dbReference type="Proteomes" id="UP000216498">
    <property type="component" value="Unassembled WGS sequence"/>
</dbReference>
<accession>A0A265NCA4</accession>
<gene>
    <name evidence="2" type="ORF">CIL03_00515</name>
</gene>
<dbReference type="PANTHER" id="PTHR38447">
    <property type="entry name" value="TRANSCRIPTION FACTOR YDEB-RELATED"/>
    <property type="match status" value="1"/>
</dbReference>
<dbReference type="SMART" id="SM01058">
    <property type="entry name" value="CarD_TRCF"/>
    <property type="match status" value="1"/>
</dbReference>
<dbReference type="Gene3D" id="2.40.10.170">
    <property type="match status" value="1"/>
</dbReference>
<organism evidence="2 3">
    <name type="scientific">Virgibacillus indicus</name>
    <dbReference type="NCBI Taxonomy" id="2024554"/>
    <lineage>
        <taxon>Bacteria</taxon>
        <taxon>Bacillati</taxon>
        <taxon>Bacillota</taxon>
        <taxon>Bacilli</taxon>
        <taxon>Bacillales</taxon>
        <taxon>Bacillaceae</taxon>
        <taxon>Virgibacillus</taxon>
    </lineage>
</organism>
<dbReference type="AlphaFoldDB" id="A0A265NCA4"/>
<dbReference type="RefSeq" id="WP_094883259.1">
    <property type="nucleotide sequence ID" value="NZ_NPMS01000001.1"/>
</dbReference>
<evidence type="ECO:0000313" key="2">
    <source>
        <dbReference type="EMBL" id="OZU89658.1"/>
    </source>
</evidence>
<dbReference type="InterPro" id="IPR003711">
    <property type="entry name" value="CarD-like/TRCF_RID"/>
</dbReference>
<dbReference type="PANTHER" id="PTHR38447:SF1">
    <property type="entry name" value="RNA POLYMERASE-BINDING TRANSCRIPTION FACTOR CARD"/>
    <property type="match status" value="1"/>
</dbReference>
<dbReference type="InterPro" id="IPR036101">
    <property type="entry name" value="CarD-like/TRCF_RID_sf"/>
</dbReference>
<proteinExistence type="predicted"/>
<evidence type="ECO:0000313" key="3">
    <source>
        <dbReference type="Proteomes" id="UP000216498"/>
    </source>
</evidence>
<dbReference type="GO" id="GO:0009303">
    <property type="term" value="P:rRNA transcription"/>
    <property type="evidence" value="ECO:0007669"/>
    <property type="project" value="TreeGrafter"/>
</dbReference>
<keyword evidence="3" id="KW-1185">Reference proteome</keyword>
<name>A0A265NCA4_9BACI</name>
<dbReference type="InterPro" id="IPR048792">
    <property type="entry name" value="CarD_C"/>
</dbReference>
<evidence type="ECO:0000259" key="1">
    <source>
        <dbReference type="SMART" id="SM01058"/>
    </source>
</evidence>
<reference evidence="2 3" key="1">
    <citation type="submission" date="2017-08" db="EMBL/GenBank/DDBJ databases">
        <title>Virgibacillus indicus sp. nov. and Virgibacillus profoundi sp. nov, two moderately halophilic bacteria isolated from marine sediment by using the Microfluidic Streak Plate.</title>
        <authorList>
            <person name="Xu B."/>
            <person name="Hu B."/>
            <person name="Wang J."/>
            <person name="Zhu Y."/>
            <person name="Huang L."/>
            <person name="Du W."/>
            <person name="Huang Y."/>
        </authorList>
    </citation>
    <scope>NUCLEOTIDE SEQUENCE [LARGE SCALE GENOMIC DNA]</scope>
    <source>
        <strain evidence="2 3">IO3-P2-C2</strain>
    </source>
</reference>